<dbReference type="Proteomes" id="UP000028667">
    <property type="component" value="Segment"/>
</dbReference>
<dbReference type="InterPro" id="IPR012340">
    <property type="entry name" value="NA-bd_OB-fold"/>
</dbReference>
<proteinExistence type="predicted"/>
<evidence type="ECO:0000313" key="2">
    <source>
        <dbReference type="Proteomes" id="UP000028667"/>
    </source>
</evidence>
<dbReference type="GeneID" id="20041382"/>
<accession>A0A076FHQ6</accession>
<sequence>MNVLLPKDIDVNKLDFSDVKPYGSVAKIVYVNHDKSPIIMQLPLMKSPYGLGTYDDGEKCKYSLDLSFGSSDTKVSEFKDLVEKIDNKILQESTVKSLEWFKKKEQSIEVSRALYTSPIKIATENGEPTDKYPPTFKLKVANYDGKFKALCFNEKKEQMQDLADAISKGMMLRSIVKLTGVWLAGGKCGTTWELLQVQVPPQLSVSGFAFKDDDDEDMVADAVDDSKGDYVVDSDEDL</sequence>
<keyword evidence="2" id="KW-1185">Reference proteome</keyword>
<dbReference type="OrthoDB" id="9313at10239"/>
<dbReference type="EMBL" id="KJ645900">
    <property type="protein sequence ID" value="AII16956.1"/>
    <property type="molecule type" value="Genomic_DNA"/>
</dbReference>
<dbReference type="Pfam" id="PF19196">
    <property type="entry name" value="DUF5871"/>
    <property type="match status" value="1"/>
</dbReference>
<protein>
    <submittedName>
        <fullName evidence="1">Uncharacterized protein</fullName>
    </submittedName>
</protein>
<gene>
    <name evidence="1" type="ORF">AaV_151</name>
</gene>
<organism evidence="1 2">
    <name type="scientific">Aureococcus anophagefferens virus</name>
    <dbReference type="NCBI Taxonomy" id="1474867"/>
    <lineage>
        <taxon>Viruses</taxon>
        <taxon>Varidnaviria</taxon>
        <taxon>Bamfordvirae</taxon>
        <taxon>Nucleocytoviricota</taxon>
        <taxon>Megaviricetes</taxon>
        <taxon>Imitervirales</taxon>
        <taxon>Schizomimiviridae</taxon>
        <taxon>Kratosvirus</taxon>
        <taxon>Kratosvirus quantuckense</taxon>
    </lineage>
</organism>
<reference evidence="1 2" key="1">
    <citation type="journal article" date="2014" name="Virology">
        <title>Genome of brown tide virus (AaV), the little giant of the Megaviridae, elucidates NCLDV genome expansion and host-virus coevolution.</title>
        <authorList>
            <person name="Moniruzzaman M."/>
            <person name="LeCleir G.R."/>
            <person name="Brown C.M."/>
            <person name="Gobler C.J."/>
            <person name="Bidle K.D."/>
            <person name="Wilson W.H."/>
            <person name="Wilhelm S.W."/>
        </authorList>
    </citation>
    <scope>NUCLEOTIDE SEQUENCE [LARGE SCALE GENOMIC DNA]</scope>
    <source>
        <strain evidence="1">BtV-01</strain>
    </source>
</reference>
<evidence type="ECO:0000313" key="1">
    <source>
        <dbReference type="EMBL" id="AII16956.1"/>
    </source>
</evidence>
<dbReference type="InterPro" id="IPR043804">
    <property type="entry name" value="DUF5871"/>
</dbReference>
<name>A0A076FHQ6_9VIRU</name>
<dbReference type="Gene3D" id="2.40.50.140">
    <property type="entry name" value="Nucleic acid-binding proteins"/>
    <property type="match status" value="1"/>
</dbReference>
<dbReference type="RefSeq" id="YP_009052226.1">
    <property type="nucleotide sequence ID" value="NC_024697.1"/>
</dbReference>
<dbReference type="KEGG" id="vg:20041382"/>